<dbReference type="Pfam" id="PF13202">
    <property type="entry name" value="EF-hand_5"/>
    <property type="match status" value="2"/>
</dbReference>
<evidence type="ECO:0000256" key="2">
    <source>
        <dbReference type="ARBA" id="ARBA00023004"/>
    </source>
</evidence>
<organism evidence="8">
    <name type="scientific">Singulisphaera sp. Ch08</name>
    <dbReference type="NCBI Taxonomy" id="3120278"/>
    <lineage>
        <taxon>Bacteria</taxon>
        <taxon>Pseudomonadati</taxon>
        <taxon>Planctomycetota</taxon>
        <taxon>Planctomycetia</taxon>
        <taxon>Isosphaerales</taxon>
        <taxon>Isosphaeraceae</taxon>
        <taxon>Singulisphaera</taxon>
    </lineage>
</organism>
<dbReference type="Pfam" id="PF07583">
    <property type="entry name" value="PSCyt2"/>
    <property type="match status" value="1"/>
</dbReference>
<dbReference type="CDD" id="cd00051">
    <property type="entry name" value="EFh"/>
    <property type="match status" value="1"/>
</dbReference>
<dbReference type="SMART" id="SM00054">
    <property type="entry name" value="EFh"/>
    <property type="match status" value="2"/>
</dbReference>
<dbReference type="InterPro" id="IPR002048">
    <property type="entry name" value="EF_hand_dom"/>
</dbReference>
<dbReference type="GO" id="GO:0009055">
    <property type="term" value="F:electron transfer activity"/>
    <property type="evidence" value="ECO:0007669"/>
    <property type="project" value="InterPro"/>
</dbReference>
<accession>A0AAU7C9S8</accession>
<sequence length="914" mass="100568">MSAIHVIPRMPVLLATFALAAASARGEDPPTRPTFDPEEVFHRADTDGDGKVSKQEFQLVAANAPRLRDDPQRADRVFGVLDADRDGSLSPPEFLRLAAMRGGNPPGRPAAPPARASEKAPEKIADRSPVADQVAFFEKKVRPVLVQHCYECHSAEAKKVRGGLLLDTREGTRRGGEKGPAVVPGDPEASLMVEAIRYEDENLRMPPKHRLPAEVVADLEQWVRSGAADPRDGKAVVRSDVDIEKGRRFWAFQPPRAVPPPPAKDAAWPRSDVDRFLLAAMEAKGVRPVGDADRPALLRRFSFDLTGLPPKPAEVEAFLADKSPGAVEKVVDRLLESSAFGERWGRYWLDVARYAESSGKQINLNYPHAWRYRDYVVDSFNADKPFNLFAMEQVAGDLMPAEDDRQRAERAVATGFLAIGPKSHNERSRLQFELELADEQIDATTQAFLGLTVACARCHDHKFDPIPQRDYYALAGIFRSTDTLFGTTLVIQNNRRTTELLELPAGANPPVTSQRLSPDARADLERQLESLQTRQREIARGGRQATQGNAEYLRRQAQVHLLEARLANFGADGKPRPLAMAARDRRQSADSPLYTRGEPDAPDEVVPRGLPQVLAAGDGRVGSHGSGRLEVAEFLGSDKNPLTARVWVNRVWLHLFGQGLVPTPDNFGASGTAPTNQPLLDALAVQFMADGWSTKRLVRRLVLTRAYGLASAYDARNQEIDPENTLVWRAAYRRLDAEGLRDAMLVVAGKLDVAPPVGSLVAEVGNGPSAVMLRFSQKIDRLNVRSVYLPVVRDHLPDALAAFDFAEPSLVTGQRATTSVPSQSLYMMNSPFVINAADAAASQMIREVSDERQRVRHAYLTVLNRPPAADEQAAAERFLNDYAASVTNAAEPRRDAWTAFLQALLGSAEFLYLN</sequence>
<feature type="domain" description="EF-hand" evidence="6">
    <location>
        <begin position="32"/>
        <end position="67"/>
    </location>
</feature>
<keyword evidence="1 3" id="KW-0479">Metal-binding</keyword>
<dbReference type="GO" id="GO:0020037">
    <property type="term" value="F:heme binding"/>
    <property type="evidence" value="ECO:0007669"/>
    <property type="project" value="InterPro"/>
</dbReference>
<feature type="compositionally biased region" description="Basic and acidic residues" evidence="4">
    <location>
        <begin position="39"/>
        <end position="51"/>
    </location>
</feature>
<proteinExistence type="predicted"/>
<gene>
    <name evidence="8" type="ORF">V5E97_26750</name>
</gene>
<dbReference type="Gene3D" id="1.10.238.10">
    <property type="entry name" value="EF-hand"/>
    <property type="match status" value="1"/>
</dbReference>
<dbReference type="PANTHER" id="PTHR35889:SF3">
    <property type="entry name" value="F-BOX DOMAIN-CONTAINING PROTEIN"/>
    <property type="match status" value="1"/>
</dbReference>
<keyword evidence="5" id="KW-0732">Signal</keyword>
<evidence type="ECO:0000313" key="8">
    <source>
        <dbReference type="EMBL" id="XBH01916.1"/>
    </source>
</evidence>
<reference evidence="8" key="1">
    <citation type="submission" date="2024-05" db="EMBL/GenBank/DDBJ databases">
        <title>Planctomycetes of the genus Singulisphaera possess chitinolytic capabilities.</title>
        <authorList>
            <person name="Ivanova A."/>
        </authorList>
    </citation>
    <scope>NUCLEOTIDE SEQUENCE</scope>
    <source>
        <strain evidence="8">Ch08T</strain>
    </source>
</reference>
<dbReference type="InterPro" id="IPR022655">
    <property type="entry name" value="DUF1553"/>
</dbReference>
<evidence type="ECO:0000256" key="1">
    <source>
        <dbReference type="ARBA" id="ARBA00022723"/>
    </source>
</evidence>
<dbReference type="PROSITE" id="PS51007">
    <property type="entry name" value="CYTC"/>
    <property type="match status" value="1"/>
</dbReference>
<dbReference type="EMBL" id="CP155447">
    <property type="protein sequence ID" value="XBH01916.1"/>
    <property type="molecule type" value="Genomic_DNA"/>
</dbReference>
<evidence type="ECO:0000256" key="5">
    <source>
        <dbReference type="SAM" id="SignalP"/>
    </source>
</evidence>
<dbReference type="InterPro" id="IPR011429">
    <property type="entry name" value="Cyt_c_Planctomycete-type"/>
</dbReference>
<dbReference type="InterPro" id="IPR018247">
    <property type="entry name" value="EF_Hand_1_Ca_BS"/>
</dbReference>
<dbReference type="InterPro" id="IPR011444">
    <property type="entry name" value="DUF1549"/>
</dbReference>
<dbReference type="AlphaFoldDB" id="A0AAU7C9S8"/>
<dbReference type="InterPro" id="IPR011992">
    <property type="entry name" value="EF-hand-dom_pair"/>
</dbReference>
<dbReference type="Pfam" id="PF07587">
    <property type="entry name" value="PSD1"/>
    <property type="match status" value="1"/>
</dbReference>
<feature type="region of interest" description="Disordered" evidence="4">
    <location>
        <begin position="102"/>
        <end position="127"/>
    </location>
</feature>
<dbReference type="Pfam" id="PF07635">
    <property type="entry name" value="PSCyt1"/>
    <property type="match status" value="1"/>
</dbReference>
<dbReference type="PROSITE" id="PS50222">
    <property type="entry name" value="EF_HAND_2"/>
    <property type="match status" value="2"/>
</dbReference>
<dbReference type="SUPFAM" id="SSF47473">
    <property type="entry name" value="EF-hand"/>
    <property type="match status" value="1"/>
</dbReference>
<feature type="region of interest" description="Disordered" evidence="4">
    <location>
        <begin position="580"/>
        <end position="606"/>
    </location>
</feature>
<dbReference type="GO" id="GO:0005509">
    <property type="term" value="F:calcium ion binding"/>
    <property type="evidence" value="ECO:0007669"/>
    <property type="project" value="InterPro"/>
</dbReference>
<keyword evidence="3" id="KW-0349">Heme</keyword>
<evidence type="ECO:0000259" key="6">
    <source>
        <dbReference type="PROSITE" id="PS50222"/>
    </source>
</evidence>
<evidence type="ECO:0000256" key="4">
    <source>
        <dbReference type="SAM" id="MobiDB-lite"/>
    </source>
</evidence>
<feature type="signal peptide" evidence="5">
    <location>
        <begin position="1"/>
        <end position="20"/>
    </location>
</feature>
<feature type="compositionally biased region" description="Basic and acidic residues" evidence="4">
    <location>
        <begin position="116"/>
        <end position="126"/>
    </location>
</feature>
<dbReference type="PROSITE" id="PS00018">
    <property type="entry name" value="EF_HAND_1"/>
    <property type="match status" value="2"/>
</dbReference>
<dbReference type="PANTHER" id="PTHR35889">
    <property type="entry name" value="CYCLOINULO-OLIGOSACCHARIDE FRUCTANOTRANSFERASE-RELATED"/>
    <property type="match status" value="1"/>
</dbReference>
<keyword evidence="2 3" id="KW-0408">Iron</keyword>
<name>A0AAU7C9S8_9BACT</name>
<dbReference type="InterPro" id="IPR009056">
    <property type="entry name" value="Cyt_c-like_dom"/>
</dbReference>
<feature type="chain" id="PRO_5043447914" evidence="5">
    <location>
        <begin position="21"/>
        <end position="914"/>
    </location>
</feature>
<evidence type="ECO:0000259" key="7">
    <source>
        <dbReference type="PROSITE" id="PS51007"/>
    </source>
</evidence>
<feature type="domain" description="Cytochrome c" evidence="7">
    <location>
        <begin position="128"/>
        <end position="338"/>
    </location>
</feature>
<protein>
    <submittedName>
        <fullName evidence="8">DUF1549 domain-containing protein</fullName>
    </submittedName>
</protein>
<feature type="region of interest" description="Disordered" evidence="4">
    <location>
        <begin position="25"/>
        <end position="51"/>
    </location>
</feature>
<evidence type="ECO:0000256" key="3">
    <source>
        <dbReference type="PROSITE-ProRule" id="PRU00433"/>
    </source>
</evidence>
<feature type="domain" description="EF-hand" evidence="6">
    <location>
        <begin position="69"/>
        <end position="104"/>
    </location>
</feature>
<dbReference type="RefSeq" id="WP_406694662.1">
    <property type="nucleotide sequence ID" value="NZ_CP155447.1"/>
</dbReference>